<accession>A0ABQ8TBJ4</accession>
<dbReference type="InterPro" id="IPR036397">
    <property type="entry name" value="RNaseH_sf"/>
</dbReference>
<dbReference type="Gene3D" id="3.30.420.10">
    <property type="entry name" value="Ribonuclease H-like superfamily/Ribonuclease H"/>
    <property type="match status" value="1"/>
</dbReference>
<sequence length="157" mass="17928">MVLHVGSSEGWVENCLFLLAKNIGDTKVDNHDDMNASLLKHWFTHSLIPNLIIVSDSEACIQKRNIIDIALSYGHEVLRLPSYQCFLSPIELVWIKLKSEMETTPFLSASVCQHLREYAADIDAELWKKNVLNTLKKLKANTYFTIRNLMIPDLSLV</sequence>
<evidence type="ECO:0000313" key="1">
    <source>
        <dbReference type="EMBL" id="KAJ4443329.1"/>
    </source>
</evidence>
<evidence type="ECO:0000313" key="2">
    <source>
        <dbReference type="Proteomes" id="UP001148838"/>
    </source>
</evidence>
<proteinExistence type="predicted"/>
<gene>
    <name evidence="1" type="ORF">ANN_04997</name>
</gene>
<keyword evidence="2" id="KW-1185">Reference proteome</keyword>
<reference evidence="1 2" key="1">
    <citation type="journal article" date="2022" name="Allergy">
        <title>Genome assembly and annotation of Periplaneta americana reveal a comprehensive cockroach allergen profile.</title>
        <authorList>
            <person name="Wang L."/>
            <person name="Xiong Q."/>
            <person name="Saelim N."/>
            <person name="Wang L."/>
            <person name="Nong W."/>
            <person name="Wan A.T."/>
            <person name="Shi M."/>
            <person name="Liu X."/>
            <person name="Cao Q."/>
            <person name="Hui J.H.L."/>
            <person name="Sookrung N."/>
            <person name="Leung T.F."/>
            <person name="Tungtrongchitr A."/>
            <person name="Tsui S.K.W."/>
        </authorList>
    </citation>
    <scope>NUCLEOTIDE SEQUENCE [LARGE SCALE GENOMIC DNA]</scope>
    <source>
        <strain evidence="1">PWHHKU_190912</strain>
    </source>
</reference>
<protein>
    <recommendedName>
        <fullName evidence="3">Tc1-like transposase DDE domain-containing protein</fullName>
    </recommendedName>
</protein>
<comment type="caution">
    <text evidence="1">The sequence shown here is derived from an EMBL/GenBank/DDBJ whole genome shotgun (WGS) entry which is preliminary data.</text>
</comment>
<name>A0ABQ8TBJ4_PERAM</name>
<evidence type="ECO:0008006" key="3">
    <source>
        <dbReference type="Google" id="ProtNLM"/>
    </source>
</evidence>
<dbReference type="EMBL" id="JAJSOF020000013">
    <property type="protein sequence ID" value="KAJ4443329.1"/>
    <property type="molecule type" value="Genomic_DNA"/>
</dbReference>
<dbReference type="Proteomes" id="UP001148838">
    <property type="component" value="Unassembled WGS sequence"/>
</dbReference>
<organism evidence="1 2">
    <name type="scientific">Periplaneta americana</name>
    <name type="common">American cockroach</name>
    <name type="synonym">Blatta americana</name>
    <dbReference type="NCBI Taxonomy" id="6978"/>
    <lineage>
        <taxon>Eukaryota</taxon>
        <taxon>Metazoa</taxon>
        <taxon>Ecdysozoa</taxon>
        <taxon>Arthropoda</taxon>
        <taxon>Hexapoda</taxon>
        <taxon>Insecta</taxon>
        <taxon>Pterygota</taxon>
        <taxon>Neoptera</taxon>
        <taxon>Polyneoptera</taxon>
        <taxon>Dictyoptera</taxon>
        <taxon>Blattodea</taxon>
        <taxon>Blattoidea</taxon>
        <taxon>Blattidae</taxon>
        <taxon>Blattinae</taxon>
        <taxon>Periplaneta</taxon>
    </lineage>
</organism>